<evidence type="ECO:0000313" key="2">
    <source>
        <dbReference type="EMBL" id="MEN9062296.1"/>
    </source>
</evidence>
<organism evidence="2 3">
    <name type="scientific">Ponticoccus litoralis</name>
    <dbReference type="NCBI Taxonomy" id="422297"/>
    <lineage>
        <taxon>Bacteria</taxon>
        <taxon>Pseudomonadati</taxon>
        <taxon>Pseudomonadota</taxon>
        <taxon>Alphaproteobacteria</taxon>
        <taxon>Rhodobacterales</taxon>
        <taxon>Roseobacteraceae</taxon>
        <taxon>Ponticoccus</taxon>
    </lineage>
</organism>
<dbReference type="EMBL" id="JBDNCH010000002">
    <property type="protein sequence ID" value="MEN9062296.1"/>
    <property type="molecule type" value="Genomic_DNA"/>
</dbReference>
<protein>
    <recommendedName>
        <fullName evidence="4">NADH-quinone oxidoreductase subunit H</fullName>
    </recommendedName>
</protein>
<dbReference type="AlphaFoldDB" id="A0AAW9SQ19"/>
<evidence type="ECO:0000313" key="3">
    <source>
        <dbReference type="Proteomes" id="UP001428774"/>
    </source>
</evidence>
<proteinExistence type="predicted"/>
<keyword evidence="1" id="KW-1133">Transmembrane helix</keyword>
<gene>
    <name evidence="2" type="ORF">ABFB10_16160</name>
</gene>
<reference evidence="2 3" key="1">
    <citation type="submission" date="2024-05" db="EMBL/GenBank/DDBJ databases">
        <title>Genome sequence of Ponticoccus litoralis KCCM 90028.</title>
        <authorList>
            <person name="Kim J.M."/>
            <person name="Lee J.K."/>
            <person name="Choi B.J."/>
            <person name="Bayburt H."/>
            <person name="Baek J.H."/>
            <person name="Jeon C.O."/>
        </authorList>
    </citation>
    <scope>NUCLEOTIDE SEQUENCE [LARGE SCALE GENOMIC DNA]</scope>
    <source>
        <strain evidence="2 3">KCCM 90028</strain>
    </source>
</reference>
<evidence type="ECO:0008006" key="4">
    <source>
        <dbReference type="Google" id="ProtNLM"/>
    </source>
</evidence>
<sequence length="44" mass="4875">MTGFEIAIPLIAFAVVGLGIVLLKRETRRIDGWLDSKRPSHPAE</sequence>
<name>A0AAW9SQ19_9RHOB</name>
<keyword evidence="1" id="KW-0472">Membrane</keyword>
<comment type="caution">
    <text evidence="2">The sequence shown here is derived from an EMBL/GenBank/DDBJ whole genome shotgun (WGS) entry which is preliminary data.</text>
</comment>
<keyword evidence="3" id="KW-1185">Reference proteome</keyword>
<keyword evidence="1" id="KW-0812">Transmembrane</keyword>
<dbReference type="RefSeq" id="WP_023851894.1">
    <property type="nucleotide sequence ID" value="NZ_JBDNCH010000002.1"/>
</dbReference>
<feature type="transmembrane region" description="Helical" evidence="1">
    <location>
        <begin position="6"/>
        <end position="23"/>
    </location>
</feature>
<accession>A0AAW9SQ19</accession>
<dbReference type="Proteomes" id="UP001428774">
    <property type="component" value="Unassembled WGS sequence"/>
</dbReference>
<evidence type="ECO:0000256" key="1">
    <source>
        <dbReference type="SAM" id="Phobius"/>
    </source>
</evidence>